<name>A0A8S1F7D0_9PELO</name>
<feature type="coiled-coil region" evidence="3">
    <location>
        <begin position="188"/>
        <end position="251"/>
    </location>
</feature>
<organism evidence="5 6">
    <name type="scientific">Caenorhabditis bovis</name>
    <dbReference type="NCBI Taxonomy" id="2654633"/>
    <lineage>
        <taxon>Eukaryota</taxon>
        <taxon>Metazoa</taxon>
        <taxon>Ecdysozoa</taxon>
        <taxon>Nematoda</taxon>
        <taxon>Chromadorea</taxon>
        <taxon>Rhabditida</taxon>
        <taxon>Rhabditina</taxon>
        <taxon>Rhabditomorpha</taxon>
        <taxon>Rhabditoidea</taxon>
        <taxon>Rhabditidae</taxon>
        <taxon>Peloderinae</taxon>
        <taxon>Caenorhabditis</taxon>
    </lineage>
</organism>
<evidence type="ECO:0000313" key="6">
    <source>
        <dbReference type="Proteomes" id="UP000494206"/>
    </source>
</evidence>
<reference evidence="5 6" key="1">
    <citation type="submission" date="2020-04" db="EMBL/GenBank/DDBJ databases">
        <authorList>
            <person name="Laetsch R D."/>
            <person name="Stevens L."/>
            <person name="Kumar S."/>
            <person name="Blaxter L. M."/>
        </authorList>
    </citation>
    <scope>NUCLEOTIDE SEQUENCE [LARGE SCALE GENOMIC DNA]</scope>
</reference>
<protein>
    <recommendedName>
        <fullName evidence="7">Protein FAM76A</fullName>
    </recommendedName>
</protein>
<evidence type="ECO:0000256" key="3">
    <source>
        <dbReference type="SAM" id="Coils"/>
    </source>
</evidence>
<evidence type="ECO:0000256" key="2">
    <source>
        <dbReference type="ARBA" id="ARBA00023054"/>
    </source>
</evidence>
<gene>
    <name evidence="5" type="ORF">CBOVIS_LOCUS9463</name>
</gene>
<proteinExistence type="inferred from homology"/>
<evidence type="ECO:0000256" key="1">
    <source>
        <dbReference type="ARBA" id="ARBA00009097"/>
    </source>
</evidence>
<feature type="region of interest" description="Disordered" evidence="4">
    <location>
        <begin position="109"/>
        <end position="181"/>
    </location>
</feature>
<dbReference type="OrthoDB" id="3689at2759"/>
<feature type="region of interest" description="Disordered" evidence="4">
    <location>
        <begin position="253"/>
        <end position="276"/>
    </location>
</feature>
<dbReference type="EMBL" id="CADEPM010000006">
    <property type="protein sequence ID" value="CAB3407548.1"/>
    <property type="molecule type" value="Genomic_DNA"/>
</dbReference>
<dbReference type="InterPro" id="IPR032017">
    <property type="entry name" value="FAM76"/>
</dbReference>
<dbReference type="AlphaFoldDB" id="A0A8S1F7D0"/>
<dbReference type="Pfam" id="PF16046">
    <property type="entry name" value="FAM76"/>
    <property type="match status" value="1"/>
</dbReference>
<dbReference type="PANTHER" id="PTHR46176:SF1">
    <property type="entry name" value="LD21662P"/>
    <property type="match status" value="1"/>
</dbReference>
<feature type="compositionally biased region" description="Low complexity" evidence="4">
    <location>
        <begin position="167"/>
        <end position="178"/>
    </location>
</feature>
<dbReference type="GO" id="GO:0016607">
    <property type="term" value="C:nuclear speck"/>
    <property type="evidence" value="ECO:0007669"/>
    <property type="project" value="TreeGrafter"/>
</dbReference>
<evidence type="ECO:0000313" key="5">
    <source>
        <dbReference type="EMBL" id="CAB3407548.1"/>
    </source>
</evidence>
<dbReference type="Proteomes" id="UP000494206">
    <property type="component" value="Unassembled WGS sequence"/>
</dbReference>
<evidence type="ECO:0008006" key="7">
    <source>
        <dbReference type="Google" id="ProtNLM"/>
    </source>
</evidence>
<sequence>MTQPVVKTCLNCRTDLESTNNGTQCIKCQKNEQKYGKPTTCKFCQLNAAFLERKCVWCSYSERKYGPPVQCASCKLICASQKSEKAKRSNAKVLCRLCVMQARKNNQTVMAGVPVPPEKDESHRSGGHRQHSSASGSASRRHRKRDRVGGVATSSADELPSKHQRAGELSSSSAAAESMAERENELKIQKLNDEISRLTSVIQTKDAQLMEKDKIINNLKAENYNQEKKHRERVQQLIKEKEESIRMIENIRAGRKEKKADKPILKEKPASTTASN</sequence>
<dbReference type="PANTHER" id="PTHR46176">
    <property type="entry name" value="LD21662P"/>
    <property type="match status" value="1"/>
</dbReference>
<keyword evidence="2 3" id="KW-0175">Coiled coil</keyword>
<evidence type="ECO:0000256" key="4">
    <source>
        <dbReference type="SAM" id="MobiDB-lite"/>
    </source>
</evidence>
<comment type="caution">
    <text evidence="5">The sequence shown here is derived from an EMBL/GenBank/DDBJ whole genome shotgun (WGS) entry which is preliminary data.</text>
</comment>
<comment type="similarity">
    <text evidence="1">Belongs to the FAM76 family.</text>
</comment>
<accession>A0A8S1F7D0</accession>
<keyword evidence="6" id="KW-1185">Reference proteome</keyword>
<feature type="compositionally biased region" description="Basic and acidic residues" evidence="4">
    <location>
        <begin position="253"/>
        <end position="269"/>
    </location>
</feature>